<dbReference type="Proteomes" id="UP000663920">
    <property type="component" value="Chromosome"/>
</dbReference>
<proteinExistence type="predicted"/>
<dbReference type="RefSeq" id="WP_208077396.1">
    <property type="nucleotide sequence ID" value="NZ_CP071869.1"/>
</dbReference>
<organism evidence="2 3">
    <name type="scientific">Polaribacter cellanae</name>
    <dbReference type="NCBI Taxonomy" id="2818493"/>
    <lineage>
        <taxon>Bacteria</taxon>
        <taxon>Pseudomonadati</taxon>
        <taxon>Bacteroidota</taxon>
        <taxon>Flavobacteriia</taxon>
        <taxon>Flavobacteriales</taxon>
        <taxon>Flavobacteriaceae</taxon>
    </lineage>
</organism>
<sequence length="238" mass="28826">MKKTNIVLKLFIITLIFTSCNSQVNHIEIDKIAHIDIFENYEDNVKLSKDIVNQNWNEFLKTKISGFDSKDTKELKFFTNTRPEENKLIIQFRYPKFDKPKNLEKIREVTIEQIEEIKKQQKKNETLILESTKKVEELIEMLNNENYSEFYKNLHSNITKEFTYEQFLSFLEQIKELGFENKQREYLNKALVKFNDSPNELTDIIEYRYWQKNNRAKYESFNFQNFNGKMELVGYRVY</sequence>
<evidence type="ECO:0000313" key="1">
    <source>
        <dbReference type="EMBL" id="QTE21848.1"/>
    </source>
</evidence>
<reference evidence="2 3" key="1">
    <citation type="submission" date="2021-03" db="EMBL/GenBank/DDBJ databases">
        <title>Complete genome of Polaribacter_sp.SM13.</title>
        <authorList>
            <person name="Jeong S.W."/>
            <person name="Bae J.W."/>
        </authorList>
    </citation>
    <scope>NUCLEOTIDE SEQUENCE [LARGE SCALE GENOMIC DNA]</scope>
    <source>
        <strain evidence="2 3">SM13</strain>
    </source>
</reference>
<accession>A0A975CRE8</accession>
<gene>
    <name evidence="2" type="ORF">J3359_08185</name>
    <name evidence="1" type="ORF">J3359_13625</name>
</gene>
<dbReference type="KEGG" id="pcea:J3359_13625"/>
<evidence type="ECO:0008006" key="4">
    <source>
        <dbReference type="Google" id="ProtNLM"/>
    </source>
</evidence>
<evidence type="ECO:0000313" key="3">
    <source>
        <dbReference type="Proteomes" id="UP000663920"/>
    </source>
</evidence>
<dbReference type="EMBL" id="CP071869">
    <property type="protein sequence ID" value="QTE24228.1"/>
    <property type="molecule type" value="Genomic_DNA"/>
</dbReference>
<dbReference type="EMBL" id="CP071869">
    <property type="protein sequence ID" value="QTE21848.1"/>
    <property type="molecule type" value="Genomic_DNA"/>
</dbReference>
<protein>
    <recommendedName>
        <fullName evidence="4">Lipoprotein</fullName>
    </recommendedName>
</protein>
<dbReference type="AlphaFoldDB" id="A0A975CRE8"/>
<dbReference type="KEGG" id="pcea:J3359_08185"/>
<dbReference type="PROSITE" id="PS51257">
    <property type="entry name" value="PROKAR_LIPOPROTEIN"/>
    <property type="match status" value="1"/>
</dbReference>
<name>A0A975CRE8_9FLAO</name>
<keyword evidence="3" id="KW-1185">Reference proteome</keyword>
<evidence type="ECO:0000313" key="2">
    <source>
        <dbReference type="EMBL" id="QTE24228.1"/>
    </source>
</evidence>